<evidence type="ECO:0000256" key="2">
    <source>
        <dbReference type="ARBA" id="ARBA00022692"/>
    </source>
</evidence>
<keyword evidence="3 5" id="KW-1133">Transmembrane helix</keyword>
<dbReference type="Proteomes" id="UP000182258">
    <property type="component" value="Unassembled WGS sequence"/>
</dbReference>
<dbReference type="AlphaFoldDB" id="A0A1I1RS88"/>
<proteinExistence type="inferred from homology"/>
<name>A0A1I1RS88_9HYPH</name>
<dbReference type="PANTHER" id="PTHR43839:SF3">
    <property type="entry name" value="OLIGOPEPTIDE ABC TRANSPORTER, PERMEASE PROTEIN"/>
    <property type="match status" value="1"/>
</dbReference>
<feature type="domain" description="ABC transmembrane type-1" evidence="7">
    <location>
        <begin position="190"/>
        <end position="386"/>
    </location>
</feature>
<protein>
    <submittedName>
        <fullName evidence="8">Peptide/nickel transport system permease protein</fullName>
    </submittedName>
</protein>
<dbReference type="InterPro" id="IPR000515">
    <property type="entry name" value="MetI-like"/>
</dbReference>
<dbReference type="GO" id="GO:0055085">
    <property type="term" value="P:transmembrane transport"/>
    <property type="evidence" value="ECO:0007669"/>
    <property type="project" value="InterPro"/>
</dbReference>
<evidence type="ECO:0000256" key="5">
    <source>
        <dbReference type="RuleBase" id="RU363032"/>
    </source>
</evidence>
<evidence type="ECO:0000313" key="9">
    <source>
        <dbReference type="Proteomes" id="UP000182258"/>
    </source>
</evidence>
<feature type="transmembrane region" description="Helical" evidence="5">
    <location>
        <begin position="257"/>
        <end position="274"/>
    </location>
</feature>
<dbReference type="PANTHER" id="PTHR43839">
    <property type="entry name" value="OPPC IN A BINDING PROTEIN-DEPENDENT TRANSPORT SYSTEM"/>
    <property type="match status" value="1"/>
</dbReference>
<evidence type="ECO:0000256" key="3">
    <source>
        <dbReference type="ARBA" id="ARBA00022989"/>
    </source>
</evidence>
<dbReference type="CDD" id="cd06261">
    <property type="entry name" value="TM_PBP2"/>
    <property type="match status" value="1"/>
</dbReference>
<accession>A0A1I1RS88</accession>
<reference evidence="8 9" key="1">
    <citation type="submission" date="2016-10" db="EMBL/GenBank/DDBJ databases">
        <authorList>
            <person name="de Groot N.N."/>
        </authorList>
    </citation>
    <scope>NUCLEOTIDE SEQUENCE [LARGE SCALE GENOMIC DNA]</scope>
    <source>
        <strain evidence="8 9">CGMCC 1.10210</strain>
    </source>
</reference>
<sequence length="396" mass="42843">MSTVDTRSSIPLPPDAGGPMPTPAEEAGNPKVVTRYGSSSGNETYATLVWRRFKRSPMGMIGLVLVALMLVVSIFADFFAPMDPKQANLPFASPDVIAFEDPAGSFTLIPYVYPIGDTGEFDPVTFQPLTGLVKDNPTPTGFFVTGAAYKLLWFIPSNIHFFGSTDGRPIQLLGTDKFGRDILSRGIIGSRISLMIALAVVTLTTIVGTLVGITSGYIGGRFDSWVQRFVDFVLAFPQLPLYLALTSLIPVTAPSNVFLTFVIFVMAVLGWAQLSREVRSKTLSLARIEYVRAAIAVGATDSRIITRHILPNVLSHIIVSITLAIPSVVLLESFLGFLGFAVKPPLISWGLMLQDTGTFSVIGSYPWILSPVIFVLITVFAFNALGDGLRDAIDPY</sequence>
<evidence type="ECO:0000256" key="1">
    <source>
        <dbReference type="ARBA" id="ARBA00004651"/>
    </source>
</evidence>
<dbReference type="InterPro" id="IPR025966">
    <property type="entry name" value="OppC_N"/>
</dbReference>
<organism evidence="8 9">
    <name type="scientific">Devosia psychrophila</name>
    <dbReference type="NCBI Taxonomy" id="728005"/>
    <lineage>
        <taxon>Bacteria</taxon>
        <taxon>Pseudomonadati</taxon>
        <taxon>Pseudomonadota</taxon>
        <taxon>Alphaproteobacteria</taxon>
        <taxon>Hyphomicrobiales</taxon>
        <taxon>Devosiaceae</taxon>
        <taxon>Devosia</taxon>
    </lineage>
</organism>
<dbReference type="EMBL" id="FOMB01000047">
    <property type="protein sequence ID" value="SFD37216.1"/>
    <property type="molecule type" value="Genomic_DNA"/>
</dbReference>
<evidence type="ECO:0000313" key="8">
    <source>
        <dbReference type="EMBL" id="SFD37216.1"/>
    </source>
</evidence>
<comment type="subcellular location">
    <subcellularLocation>
        <location evidence="1 5">Cell membrane</location>
        <topology evidence="1 5">Multi-pass membrane protein</topology>
    </subcellularLocation>
</comment>
<evidence type="ECO:0000256" key="4">
    <source>
        <dbReference type="ARBA" id="ARBA00023136"/>
    </source>
</evidence>
<evidence type="ECO:0000256" key="6">
    <source>
        <dbReference type="SAM" id="MobiDB-lite"/>
    </source>
</evidence>
<feature type="transmembrane region" description="Helical" evidence="5">
    <location>
        <begin position="60"/>
        <end position="80"/>
    </location>
</feature>
<feature type="transmembrane region" description="Helical" evidence="5">
    <location>
        <begin position="362"/>
        <end position="385"/>
    </location>
</feature>
<dbReference type="InterPro" id="IPR035906">
    <property type="entry name" value="MetI-like_sf"/>
</dbReference>
<dbReference type="Pfam" id="PF00528">
    <property type="entry name" value="BPD_transp_1"/>
    <property type="match status" value="1"/>
</dbReference>
<feature type="transmembrane region" description="Helical" evidence="5">
    <location>
        <begin position="313"/>
        <end position="342"/>
    </location>
</feature>
<gene>
    <name evidence="8" type="ORF">SAMN04488059_1479</name>
</gene>
<feature type="transmembrane region" description="Helical" evidence="5">
    <location>
        <begin position="192"/>
        <end position="217"/>
    </location>
</feature>
<dbReference type="GO" id="GO:0005886">
    <property type="term" value="C:plasma membrane"/>
    <property type="evidence" value="ECO:0007669"/>
    <property type="project" value="UniProtKB-SubCell"/>
</dbReference>
<dbReference type="SUPFAM" id="SSF161098">
    <property type="entry name" value="MetI-like"/>
    <property type="match status" value="1"/>
</dbReference>
<keyword evidence="4 5" id="KW-0472">Membrane</keyword>
<keyword evidence="2 5" id="KW-0812">Transmembrane</keyword>
<keyword evidence="5" id="KW-0813">Transport</keyword>
<evidence type="ECO:0000259" key="7">
    <source>
        <dbReference type="PROSITE" id="PS50928"/>
    </source>
</evidence>
<feature type="compositionally biased region" description="Pro residues" evidence="6">
    <location>
        <begin position="11"/>
        <end position="22"/>
    </location>
</feature>
<dbReference type="STRING" id="728005.SAMN04488059_1479"/>
<comment type="similarity">
    <text evidence="5">Belongs to the binding-protein-dependent transport system permease family.</text>
</comment>
<dbReference type="Pfam" id="PF12911">
    <property type="entry name" value="OppC_N"/>
    <property type="match status" value="1"/>
</dbReference>
<feature type="region of interest" description="Disordered" evidence="6">
    <location>
        <begin position="1"/>
        <end position="36"/>
    </location>
</feature>
<dbReference type="PROSITE" id="PS50928">
    <property type="entry name" value="ABC_TM1"/>
    <property type="match status" value="1"/>
</dbReference>
<dbReference type="Gene3D" id="1.10.3720.10">
    <property type="entry name" value="MetI-like"/>
    <property type="match status" value="1"/>
</dbReference>